<dbReference type="Proteomes" id="UP001165368">
    <property type="component" value="Unassembled WGS sequence"/>
</dbReference>
<protein>
    <submittedName>
        <fullName evidence="1">Uncharacterized protein</fullName>
    </submittedName>
</protein>
<keyword evidence="2" id="KW-1185">Reference proteome</keyword>
<dbReference type="RefSeq" id="WP_237821253.1">
    <property type="nucleotide sequence ID" value="NZ_JAKLTQ010000008.1"/>
</dbReference>
<accession>A0ABS9L7N7</accession>
<sequence>MSFHLRPLNIDSLDFDDLGVDGKDLRLDGDLFYAVYILKPDEARVGVFKPTGRDLRDSDLLGNAAVDPREYRRTNKEAALAIGVIGAKADFDQNYLSRIR</sequence>
<evidence type="ECO:0000313" key="2">
    <source>
        <dbReference type="Proteomes" id="UP001165368"/>
    </source>
</evidence>
<organism evidence="1 2">
    <name type="scientific">Arthrobacter hankyongi</name>
    <dbReference type="NCBI Taxonomy" id="2904801"/>
    <lineage>
        <taxon>Bacteria</taxon>
        <taxon>Bacillati</taxon>
        <taxon>Actinomycetota</taxon>
        <taxon>Actinomycetes</taxon>
        <taxon>Micrococcales</taxon>
        <taxon>Micrococcaceae</taxon>
        <taxon>Arthrobacter</taxon>
    </lineage>
</organism>
<reference evidence="1" key="1">
    <citation type="submission" date="2022-01" db="EMBL/GenBank/DDBJ databases">
        <authorList>
            <person name="Jo J.-H."/>
            <person name="Im W.-T."/>
        </authorList>
    </citation>
    <scope>NUCLEOTIDE SEQUENCE</scope>
    <source>
        <strain evidence="1">I2-34</strain>
    </source>
</reference>
<proteinExistence type="predicted"/>
<comment type="caution">
    <text evidence="1">The sequence shown here is derived from an EMBL/GenBank/DDBJ whole genome shotgun (WGS) entry which is preliminary data.</text>
</comment>
<evidence type="ECO:0000313" key="1">
    <source>
        <dbReference type="EMBL" id="MCG2622695.1"/>
    </source>
</evidence>
<dbReference type="EMBL" id="JAKLTQ010000008">
    <property type="protein sequence ID" value="MCG2622695.1"/>
    <property type="molecule type" value="Genomic_DNA"/>
</dbReference>
<gene>
    <name evidence="1" type="ORF">LVY72_12355</name>
</gene>
<name>A0ABS9L7N7_9MICC</name>